<sequence>MNFDSISNYLILKTRFIISNFKIQMSNQFQNPNSKPITPSPLPAGGGERVAAGPVRGFGIWDFRQRRRFGFSLVDLLVAATIIIVISSFVLAGFRSGQRTGELDLALKQIISGITEARNKSFSGQLLVNSSFPDGGYGISFDLTKNDQYELFAVLDLGREPLPSGIKKFNQIEFVSFFGTTQSVVAAPPPGAIWEDAGGLLEMIFVSPQEIIANPPTNGLGQPFQYVGGIIQHKKTGQQAYFYVSLVSGLVTGDTL</sequence>
<reference evidence="2 3" key="1">
    <citation type="journal article" date="2016" name="Nat. Commun.">
        <title>Thousands of microbial genomes shed light on interconnected biogeochemical processes in an aquifer system.</title>
        <authorList>
            <person name="Anantharaman K."/>
            <person name="Brown C.T."/>
            <person name="Hug L.A."/>
            <person name="Sharon I."/>
            <person name="Castelle C.J."/>
            <person name="Probst A.J."/>
            <person name="Thomas B.C."/>
            <person name="Singh A."/>
            <person name="Wilkins M.J."/>
            <person name="Karaoz U."/>
            <person name="Brodie E.L."/>
            <person name="Williams K.H."/>
            <person name="Hubbard S.S."/>
            <person name="Banfield J.F."/>
        </authorList>
    </citation>
    <scope>NUCLEOTIDE SEQUENCE [LARGE SCALE GENOMIC DNA]</scope>
</reference>
<evidence type="ECO:0000313" key="2">
    <source>
        <dbReference type="EMBL" id="OGY42867.1"/>
    </source>
</evidence>
<dbReference type="AlphaFoldDB" id="A0A1G1XU96"/>
<evidence type="ECO:0000256" key="1">
    <source>
        <dbReference type="SAM" id="Phobius"/>
    </source>
</evidence>
<protein>
    <recommendedName>
        <fullName evidence="4">Prepilin-type N-terminal cleavage/methylation domain-containing protein</fullName>
    </recommendedName>
</protein>
<dbReference type="STRING" id="1797532.A2729_03055"/>
<gene>
    <name evidence="2" type="ORF">A2729_03055</name>
</gene>
<feature type="transmembrane region" description="Helical" evidence="1">
    <location>
        <begin position="73"/>
        <end position="94"/>
    </location>
</feature>
<organism evidence="2 3">
    <name type="scientific">Candidatus Buchananbacteria bacterium RIFCSPHIGHO2_01_FULL_39_14</name>
    <dbReference type="NCBI Taxonomy" id="1797532"/>
    <lineage>
        <taxon>Bacteria</taxon>
        <taxon>Candidatus Buchananiibacteriota</taxon>
    </lineage>
</organism>
<proteinExistence type="predicted"/>
<accession>A0A1G1XU96</accession>
<name>A0A1G1XU96_9BACT</name>
<dbReference type="EMBL" id="MHIB01000049">
    <property type="protein sequence ID" value="OGY42867.1"/>
    <property type="molecule type" value="Genomic_DNA"/>
</dbReference>
<keyword evidence="1" id="KW-0472">Membrane</keyword>
<evidence type="ECO:0008006" key="4">
    <source>
        <dbReference type="Google" id="ProtNLM"/>
    </source>
</evidence>
<dbReference type="Proteomes" id="UP000178930">
    <property type="component" value="Unassembled WGS sequence"/>
</dbReference>
<keyword evidence="1" id="KW-1133">Transmembrane helix</keyword>
<comment type="caution">
    <text evidence="2">The sequence shown here is derived from an EMBL/GenBank/DDBJ whole genome shotgun (WGS) entry which is preliminary data.</text>
</comment>
<keyword evidence="1" id="KW-0812">Transmembrane</keyword>
<evidence type="ECO:0000313" key="3">
    <source>
        <dbReference type="Proteomes" id="UP000178930"/>
    </source>
</evidence>